<accession>A0ABD5RIM3</accession>
<keyword evidence="4" id="KW-1185">Reference proteome</keyword>
<protein>
    <submittedName>
        <fullName evidence="3">Iron transporter</fullName>
    </submittedName>
</protein>
<dbReference type="PROSITE" id="PS51257">
    <property type="entry name" value="PROKAR_LIPOPROTEIN"/>
    <property type="match status" value="1"/>
</dbReference>
<proteinExistence type="predicted"/>
<evidence type="ECO:0000256" key="1">
    <source>
        <dbReference type="SAM" id="MobiDB-lite"/>
    </source>
</evidence>
<organism evidence="3 4">
    <name type="scientific">Halomarina salina</name>
    <dbReference type="NCBI Taxonomy" id="1872699"/>
    <lineage>
        <taxon>Archaea</taxon>
        <taxon>Methanobacteriati</taxon>
        <taxon>Methanobacteriota</taxon>
        <taxon>Stenosarchaea group</taxon>
        <taxon>Halobacteria</taxon>
        <taxon>Halobacteriales</taxon>
        <taxon>Natronomonadaceae</taxon>
        <taxon>Halomarina</taxon>
    </lineage>
</organism>
<dbReference type="Pfam" id="PF24041">
    <property type="entry name" value="DUF7350"/>
    <property type="match status" value="1"/>
</dbReference>
<comment type="caution">
    <text evidence="3">The sequence shown here is derived from an EMBL/GenBank/DDBJ whole genome shotgun (WGS) entry which is preliminary data.</text>
</comment>
<dbReference type="RefSeq" id="WP_247419410.1">
    <property type="nucleotide sequence ID" value="NZ_JALLGW010000002.1"/>
</dbReference>
<feature type="region of interest" description="Disordered" evidence="1">
    <location>
        <begin position="200"/>
        <end position="222"/>
    </location>
</feature>
<gene>
    <name evidence="3" type="ORF">ACFPYI_03580</name>
</gene>
<dbReference type="AlphaFoldDB" id="A0ABD5RIM3"/>
<feature type="domain" description="DUF7350" evidence="2">
    <location>
        <begin position="231"/>
        <end position="347"/>
    </location>
</feature>
<dbReference type="InterPro" id="IPR055774">
    <property type="entry name" value="DUF7350"/>
</dbReference>
<feature type="compositionally biased region" description="Basic and acidic residues" evidence="1">
    <location>
        <begin position="200"/>
        <end position="214"/>
    </location>
</feature>
<reference evidence="3 4" key="1">
    <citation type="journal article" date="2019" name="Int. J. Syst. Evol. Microbiol.">
        <title>The Global Catalogue of Microorganisms (GCM) 10K type strain sequencing project: providing services to taxonomists for standard genome sequencing and annotation.</title>
        <authorList>
            <consortium name="The Broad Institute Genomics Platform"/>
            <consortium name="The Broad Institute Genome Sequencing Center for Infectious Disease"/>
            <person name="Wu L."/>
            <person name="Ma J."/>
        </authorList>
    </citation>
    <scope>NUCLEOTIDE SEQUENCE [LARGE SCALE GENOMIC DNA]</scope>
    <source>
        <strain evidence="3 4">CGMCC 1.12543</strain>
    </source>
</reference>
<sequence>MRRRRFLRAGLGLAAAGATTASAGCLGVFETQPAGIPPVPENRPDAVYVPSHEEGMASVGMGTAGDYEFGLMYSFAHRFWNVNGRDVEKTGVESSGDDAVHLMAVVWDPETKLALPETGMDVDISRDGEFVSQETIYPMLSQVMGFHYGANFTLEGDGTYDVNVSVGGMSTRRTGSFAERFADPASTTIEFEYSSQRKDGLSFETRDDAGEKGALEPNSMMDADSTAPAVEDLPGRVVGQGTSNDAVLVTTVLDAPPEGVDGDGQYLAVSARTPYNRMVVPAMGLDGAVTRDGQSVFEGELVRTFDPDLGYHYGAPVESLQSGDDVTLSVTTWPQTARHEGYETAFGGLLGDGMPDVTFTAK</sequence>
<dbReference type="Proteomes" id="UP001596099">
    <property type="component" value="Unassembled WGS sequence"/>
</dbReference>
<evidence type="ECO:0000313" key="4">
    <source>
        <dbReference type="Proteomes" id="UP001596099"/>
    </source>
</evidence>
<dbReference type="EMBL" id="JBHSQH010000001">
    <property type="protein sequence ID" value="MFC5970402.1"/>
    <property type="molecule type" value="Genomic_DNA"/>
</dbReference>
<dbReference type="InterPro" id="IPR038482">
    <property type="entry name" value="Tp34-type_sf"/>
</dbReference>
<evidence type="ECO:0000313" key="3">
    <source>
        <dbReference type="EMBL" id="MFC5970402.1"/>
    </source>
</evidence>
<name>A0ABD5RIM3_9EURY</name>
<evidence type="ECO:0000259" key="2">
    <source>
        <dbReference type="Pfam" id="PF24041"/>
    </source>
</evidence>
<dbReference type="Gene3D" id="2.60.40.2480">
    <property type="entry name" value="Periplasmic metal-binding protein Tp34-type"/>
    <property type="match status" value="1"/>
</dbReference>